<comment type="subcellular location">
    <subcellularLocation>
        <location evidence="1">Cell membrane</location>
    </subcellularLocation>
</comment>
<accession>A0A067RCA5</accession>
<evidence type="ECO:0000256" key="4">
    <source>
        <dbReference type="ARBA" id="ARBA00022692"/>
    </source>
</evidence>
<evidence type="ECO:0000313" key="10">
    <source>
        <dbReference type="Proteomes" id="UP000027135"/>
    </source>
</evidence>
<reference evidence="9 10" key="1">
    <citation type="journal article" date="2014" name="Nat. Commun.">
        <title>Molecular traces of alternative social organization in a termite genome.</title>
        <authorList>
            <person name="Terrapon N."/>
            <person name="Li C."/>
            <person name="Robertson H.M."/>
            <person name="Ji L."/>
            <person name="Meng X."/>
            <person name="Booth W."/>
            <person name="Chen Z."/>
            <person name="Childers C.P."/>
            <person name="Glastad K.M."/>
            <person name="Gokhale K."/>
            <person name="Gowin J."/>
            <person name="Gronenberg W."/>
            <person name="Hermansen R.A."/>
            <person name="Hu H."/>
            <person name="Hunt B.G."/>
            <person name="Huylmans A.K."/>
            <person name="Khalil S.M."/>
            <person name="Mitchell R.D."/>
            <person name="Munoz-Torres M.C."/>
            <person name="Mustard J.A."/>
            <person name="Pan H."/>
            <person name="Reese J.T."/>
            <person name="Scharf M.E."/>
            <person name="Sun F."/>
            <person name="Vogel H."/>
            <person name="Xiao J."/>
            <person name="Yang W."/>
            <person name="Yang Z."/>
            <person name="Yang Z."/>
            <person name="Zhou J."/>
            <person name="Zhu J."/>
            <person name="Brent C.S."/>
            <person name="Elsik C.G."/>
            <person name="Goodisman M.A."/>
            <person name="Liberles D.A."/>
            <person name="Roe R.M."/>
            <person name="Vargo E.L."/>
            <person name="Vilcinskas A."/>
            <person name="Wang J."/>
            <person name="Bornberg-Bauer E."/>
            <person name="Korb J."/>
            <person name="Zhang G."/>
            <person name="Liebig J."/>
        </authorList>
    </citation>
    <scope>NUCLEOTIDE SEQUENCE [LARGE SCALE GENOMIC DNA]</scope>
    <source>
        <tissue evidence="9">Whole organism</tissue>
    </source>
</reference>
<dbReference type="PANTHER" id="PTHR11923">
    <property type="entry name" value="SCAVENGER RECEPTOR CLASS B TYPE-1 SR-B1"/>
    <property type="match status" value="1"/>
</dbReference>
<dbReference type="InterPro" id="IPR002159">
    <property type="entry name" value="CD36_fam"/>
</dbReference>
<dbReference type="FunCoup" id="A0A067RCA5">
    <property type="interactions" value="10"/>
</dbReference>
<dbReference type="PANTHER" id="PTHR11923:SF104">
    <property type="entry name" value="FI07620P"/>
    <property type="match status" value="1"/>
</dbReference>
<evidence type="ECO:0000256" key="7">
    <source>
        <dbReference type="ARBA" id="ARBA00023180"/>
    </source>
</evidence>
<keyword evidence="3" id="KW-1003">Cell membrane</keyword>
<dbReference type="GO" id="GO:0005044">
    <property type="term" value="F:scavenger receptor activity"/>
    <property type="evidence" value="ECO:0007669"/>
    <property type="project" value="TreeGrafter"/>
</dbReference>
<evidence type="ECO:0000256" key="2">
    <source>
        <dbReference type="ARBA" id="ARBA00010532"/>
    </source>
</evidence>
<dbReference type="PRINTS" id="PR01609">
    <property type="entry name" value="CD36FAMILY"/>
</dbReference>
<dbReference type="GO" id="GO:0005737">
    <property type="term" value="C:cytoplasm"/>
    <property type="evidence" value="ECO:0007669"/>
    <property type="project" value="TreeGrafter"/>
</dbReference>
<feature type="transmembrane region" description="Helical" evidence="8">
    <location>
        <begin position="566"/>
        <end position="595"/>
    </location>
</feature>
<evidence type="ECO:0000256" key="3">
    <source>
        <dbReference type="ARBA" id="ARBA00022475"/>
    </source>
</evidence>
<name>A0A067RCA5_ZOONE</name>
<keyword evidence="5 8" id="KW-1133">Transmembrane helix</keyword>
<organism evidence="9 10">
    <name type="scientific">Zootermopsis nevadensis</name>
    <name type="common">Dampwood termite</name>
    <dbReference type="NCBI Taxonomy" id="136037"/>
    <lineage>
        <taxon>Eukaryota</taxon>
        <taxon>Metazoa</taxon>
        <taxon>Ecdysozoa</taxon>
        <taxon>Arthropoda</taxon>
        <taxon>Hexapoda</taxon>
        <taxon>Insecta</taxon>
        <taxon>Pterygota</taxon>
        <taxon>Neoptera</taxon>
        <taxon>Polyneoptera</taxon>
        <taxon>Dictyoptera</taxon>
        <taxon>Blattodea</taxon>
        <taxon>Blattoidea</taxon>
        <taxon>Termitoidae</taxon>
        <taxon>Termopsidae</taxon>
        <taxon>Zootermopsis</taxon>
    </lineage>
</organism>
<gene>
    <name evidence="9" type="ORF">L798_04772</name>
</gene>
<dbReference type="EMBL" id="KK852602">
    <property type="protein sequence ID" value="KDR20474.1"/>
    <property type="molecule type" value="Genomic_DNA"/>
</dbReference>
<evidence type="ECO:0000256" key="8">
    <source>
        <dbReference type="SAM" id="Phobius"/>
    </source>
</evidence>
<sequence length="715" mass="80142">MMPCFGWNNRSSEAMKISSTKGEADNVMASFNCCCNFPSCHECRDSLSKQPLRGQDDAVQTRTRWRGSQRYSFTNFHKGALLLTGFGAAFLLASYAIFALRPIDSIVTSQMSLSEGSTLYHLWLKPPVNVYIKVYVFNVTNPEEFLSGREKIRVQEVGPYIYREILENTNVTFNPNNTITYIPKRKVVAEPEMSPRDPDADRIIVPNVALLSSPKLQKSSSEHAPFFLQYQPLIDITVEGFSNSDISGSFRNTGPNFRDNVGVGMASMLHKSPALLNVGLATLARYLDSQPLLNLTAHEYLWGYDDPLVRLASTILPNWIPFSKLGLMDRMFDEGENVVTAALSGAQDDETEVTERRRSVYSFDSYNGLTTLRQWTGGTGCSSLKGVREGVLYPRRLNPNDTFLIYRKAFCRVLPMVFSRSVATDQGFPAYWFRLPDNVFDSPDRNPENACYCRPDVAPCLLSGLADITPCYYSIPVALSFPHFYKGDPRLLDKMEGLSPDPSKHESTFIIQPDLGLPITVRTRMQLNLAVHNTRVNPRVALFNNHTLPIFWLDWYFEMPDVLSRLLYLTLFVAPVLQSAAVALLALLGVAMLVFAACSCSRKNSAVASKILSKSQHLLEKNAGTGEQLLGRGQSGLRGGRRELQISEEDDKTEDVNVLLVSAQCLDTTGKIMQRREQSPFRYNHFRKDKLNDDNFTSPSCLEASSRALRHAKAG</sequence>
<evidence type="ECO:0000256" key="5">
    <source>
        <dbReference type="ARBA" id="ARBA00022989"/>
    </source>
</evidence>
<keyword evidence="7" id="KW-0325">Glycoprotein</keyword>
<evidence type="ECO:0000256" key="6">
    <source>
        <dbReference type="ARBA" id="ARBA00023136"/>
    </source>
</evidence>
<dbReference type="InParanoid" id="A0A067RCA5"/>
<dbReference type="GO" id="GO:0005886">
    <property type="term" value="C:plasma membrane"/>
    <property type="evidence" value="ECO:0007669"/>
    <property type="project" value="UniProtKB-SubCell"/>
</dbReference>
<feature type="transmembrane region" description="Helical" evidence="8">
    <location>
        <begin position="80"/>
        <end position="100"/>
    </location>
</feature>
<keyword evidence="6 8" id="KW-0472">Membrane</keyword>
<dbReference type="Pfam" id="PF01130">
    <property type="entry name" value="CD36"/>
    <property type="match status" value="1"/>
</dbReference>
<dbReference type="OMA" id="CHECRDS"/>
<proteinExistence type="inferred from homology"/>
<dbReference type="AlphaFoldDB" id="A0A067RCA5"/>
<keyword evidence="4 8" id="KW-0812">Transmembrane</keyword>
<comment type="similarity">
    <text evidence="2">Belongs to the CD36 family.</text>
</comment>
<evidence type="ECO:0000256" key="1">
    <source>
        <dbReference type="ARBA" id="ARBA00004236"/>
    </source>
</evidence>
<keyword evidence="9" id="KW-0675">Receptor</keyword>
<keyword evidence="10" id="KW-1185">Reference proteome</keyword>
<evidence type="ECO:0000313" key="9">
    <source>
        <dbReference type="EMBL" id="KDR20474.1"/>
    </source>
</evidence>
<dbReference type="eggNOG" id="KOG3776">
    <property type="taxonomic scope" value="Eukaryota"/>
</dbReference>
<dbReference type="Proteomes" id="UP000027135">
    <property type="component" value="Unassembled WGS sequence"/>
</dbReference>
<protein>
    <submittedName>
        <fullName evidence="9">Scavenger receptor class B member 1</fullName>
    </submittedName>
</protein>